<dbReference type="OrthoDB" id="9768177at2"/>
<organism evidence="13 14">
    <name type="scientific">Maribacter luteus</name>
    <dbReference type="NCBI Taxonomy" id="2594478"/>
    <lineage>
        <taxon>Bacteria</taxon>
        <taxon>Pseudomonadati</taxon>
        <taxon>Bacteroidota</taxon>
        <taxon>Flavobacteriia</taxon>
        <taxon>Flavobacteriales</taxon>
        <taxon>Flavobacteriaceae</taxon>
        <taxon>Maribacter</taxon>
    </lineage>
</organism>
<reference evidence="13 14" key="1">
    <citation type="submission" date="2019-11" db="EMBL/GenBank/DDBJ databases">
        <title>Maribacter lutea sp. nov., a marine bacterium isolated from intertidal sand.</title>
        <authorList>
            <person name="Liu A."/>
        </authorList>
    </citation>
    <scope>NUCLEOTIDE SEQUENCE [LARGE SCALE GENOMIC DNA]</scope>
    <source>
        <strain evidence="13 14">RZ05</strain>
    </source>
</reference>
<dbReference type="Pfam" id="PF07715">
    <property type="entry name" value="Plug"/>
    <property type="match status" value="1"/>
</dbReference>
<dbReference type="Pfam" id="PF13715">
    <property type="entry name" value="CarbopepD_reg_2"/>
    <property type="match status" value="1"/>
</dbReference>
<name>A0A6I2MJS5_9FLAO</name>
<comment type="caution">
    <text evidence="13">The sequence shown here is derived from an EMBL/GenBank/DDBJ whole genome shotgun (WGS) entry which is preliminary data.</text>
</comment>
<sequence>MKKIKQCLLLAVFMIPIGIFAQTTVTGNVTDQATGGPLPGVSIVVVGTSTGTTTDFDGYYTLTVDDDAVLQFSYIGYKTLDIPVTGPNLDIVMEEDRAQLDEVVVIGYGTTTVKDATGSLTAVTSEDFNKGAIVSTDQLLTGKAAGVRITSSGGAPDAAPNIRIRGGASLSANNSPLIVIDGVPIDNTNPAGVNNPFSLINPNDVDSFSILKDASAAAIYGSRASNGVIIITTKKGTSGGPKFNFSTNTSISTVSSKIDLMDGPTYTKFINEYHPTYSGLLGTANTDWQDAIYRAAVSSDHNFSARANLFNKVPTRFSFGYNNTEGLVKTNDYERYTASVKFTPTFFDDHLKIDINAKGISSEKNAVDEGGALGGAVNMDPTKPIYDNSPGNRFGGFYQNTILDDVDNPTRLLLDGQWNPLALLLQRTRPEKVQKILGNVEFDYKMHFLPELRAVLNLGLEASTADIEESFSDNSLATYKFDSSNNDINTNYVFNPGVNYRENQSITNQTMDAYLVYAKRYEEGFLTNFDVQGGYSYQNFRNDGNKEEYRYNDETGIRELQIDAQNPNNRYFNELNLQSFFGRTNLNLFDKYLVTVSFRADGSSLFSKDNRWGYFPAAALAWKVNEEDFLKDSQVINDLKLRLGWGKTGQQDITGAVGFYPSVPLFEAGSSTGQYLQGVALYSAKPFNEDLTWEKTTTYNAGIDFGLFANRLINGSFDVFYRETSDLLAKVPVAPGQGLTDSFVKNVGETESKGFEVILNATLLSNESTNLEFYSNVSYSRAEVTDLQDVSRISADGSGIPTGTGVNIGYHTVGYQPYSAWVFRQLYDTAGNPIHGAFADFNGDGITDNDDRYFKSLRPNWTFGFGFNFNYNKFDFSTSFRGQIGGQVYNSRRLTSGWIDKAVPNNSNSLSNVLDFYSGAADYNFVDIQGNIPFSDYFLEDATFLRCENIVLGYRLDDILKNTSMRVYGAVNNPFIITNYSGQDPENFNAIDNNFYPRPRSFTLGLSVDF</sequence>
<dbReference type="NCBIfam" id="TIGR04057">
    <property type="entry name" value="SusC_RagA_signa"/>
    <property type="match status" value="1"/>
</dbReference>
<dbReference type="InterPro" id="IPR039426">
    <property type="entry name" value="TonB-dep_rcpt-like"/>
</dbReference>
<dbReference type="InterPro" id="IPR037066">
    <property type="entry name" value="Plug_dom_sf"/>
</dbReference>
<keyword evidence="5 9" id="KW-0798">TonB box</keyword>
<dbReference type="Proteomes" id="UP000443153">
    <property type="component" value="Unassembled WGS sequence"/>
</dbReference>
<dbReference type="InterPro" id="IPR008969">
    <property type="entry name" value="CarboxyPept-like_regulatory"/>
</dbReference>
<evidence type="ECO:0000256" key="4">
    <source>
        <dbReference type="ARBA" id="ARBA00022692"/>
    </source>
</evidence>
<proteinExistence type="inferred from homology"/>
<dbReference type="InterPro" id="IPR023997">
    <property type="entry name" value="TonB-dep_OMP_SusC/RagA_CS"/>
</dbReference>
<keyword evidence="2 8" id="KW-0813">Transport</keyword>
<keyword evidence="10" id="KW-0732">Signal</keyword>
<evidence type="ECO:0000256" key="8">
    <source>
        <dbReference type="PROSITE-ProRule" id="PRU01360"/>
    </source>
</evidence>
<feature type="domain" description="TonB-dependent receptor plug" evidence="12">
    <location>
        <begin position="113"/>
        <end position="228"/>
    </location>
</feature>
<evidence type="ECO:0000256" key="10">
    <source>
        <dbReference type="SAM" id="SignalP"/>
    </source>
</evidence>
<keyword evidence="3 8" id="KW-1134">Transmembrane beta strand</keyword>
<evidence type="ECO:0000259" key="12">
    <source>
        <dbReference type="Pfam" id="PF07715"/>
    </source>
</evidence>
<dbReference type="RefSeq" id="WP_154362945.1">
    <property type="nucleotide sequence ID" value="NZ_WKJH01000001.1"/>
</dbReference>
<keyword evidence="7 8" id="KW-0998">Cell outer membrane</keyword>
<evidence type="ECO:0000256" key="2">
    <source>
        <dbReference type="ARBA" id="ARBA00022448"/>
    </source>
</evidence>
<comment type="subcellular location">
    <subcellularLocation>
        <location evidence="1 8">Cell outer membrane</location>
        <topology evidence="1 8">Multi-pass membrane protein</topology>
    </subcellularLocation>
</comment>
<feature type="domain" description="TonB-dependent receptor-like beta-barrel" evidence="11">
    <location>
        <begin position="453"/>
        <end position="791"/>
    </location>
</feature>
<dbReference type="AlphaFoldDB" id="A0A6I2MJS5"/>
<dbReference type="InterPro" id="IPR023996">
    <property type="entry name" value="TonB-dep_OMP_SusC/RagA"/>
</dbReference>
<dbReference type="InterPro" id="IPR012910">
    <property type="entry name" value="Plug_dom"/>
</dbReference>
<evidence type="ECO:0000256" key="3">
    <source>
        <dbReference type="ARBA" id="ARBA00022452"/>
    </source>
</evidence>
<evidence type="ECO:0000313" key="13">
    <source>
        <dbReference type="EMBL" id="MRX62775.1"/>
    </source>
</evidence>
<dbReference type="Gene3D" id="2.40.170.20">
    <property type="entry name" value="TonB-dependent receptor, beta-barrel domain"/>
    <property type="match status" value="1"/>
</dbReference>
<evidence type="ECO:0000256" key="6">
    <source>
        <dbReference type="ARBA" id="ARBA00023136"/>
    </source>
</evidence>
<feature type="chain" id="PRO_5026063377" evidence="10">
    <location>
        <begin position="22"/>
        <end position="1010"/>
    </location>
</feature>
<keyword evidence="6 8" id="KW-0472">Membrane</keyword>
<evidence type="ECO:0000313" key="14">
    <source>
        <dbReference type="Proteomes" id="UP000443153"/>
    </source>
</evidence>
<evidence type="ECO:0000256" key="5">
    <source>
        <dbReference type="ARBA" id="ARBA00023077"/>
    </source>
</evidence>
<keyword evidence="4 8" id="KW-0812">Transmembrane</keyword>
<evidence type="ECO:0000259" key="11">
    <source>
        <dbReference type="Pfam" id="PF00593"/>
    </source>
</evidence>
<dbReference type="PROSITE" id="PS52016">
    <property type="entry name" value="TONB_DEPENDENT_REC_3"/>
    <property type="match status" value="1"/>
</dbReference>
<evidence type="ECO:0000256" key="9">
    <source>
        <dbReference type="RuleBase" id="RU003357"/>
    </source>
</evidence>
<dbReference type="EMBL" id="WKJH01000001">
    <property type="protein sequence ID" value="MRX62775.1"/>
    <property type="molecule type" value="Genomic_DNA"/>
</dbReference>
<feature type="signal peptide" evidence="10">
    <location>
        <begin position="1"/>
        <end position="21"/>
    </location>
</feature>
<dbReference type="Gene3D" id="2.60.40.1120">
    <property type="entry name" value="Carboxypeptidase-like, regulatory domain"/>
    <property type="match status" value="1"/>
</dbReference>
<dbReference type="SUPFAM" id="SSF56935">
    <property type="entry name" value="Porins"/>
    <property type="match status" value="1"/>
</dbReference>
<evidence type="ECO:0000256" key="1">
    <source>
        <dbReference type="ARBA" id="ARBA00004571"/>
    </source>
</evidence>
<keyword evidence="14" id="KW-1185">Reference proteome</keyword>
<evidence type="ECO:0000256" key="7">
    <source>
        <dbReference type="ARBA" id="ARBA00023237"/>
    </source>
</evidence>
<accession>A0A6I2MJS5</accession>
<dbReference type="GO" id="GO:0009279">
    <property type="term" value="C:cell outer membrane"/>
    <property type="evidence" value="ECO:0007669"/>
    <property type="project" value="UniProtKB-SubCell"/>
</dbReference>
<gene>
    <name evidence="13" type="ORF">GJ691_01225</name>
</gene>
<dbReference type="SUPFAM" id="SSF49464">
    <property type="entry name" value="Carboxypeptidase regulatory domain-like"/>
    <property type="match status" value="1"/>
</dbReference>
<dbReference type="Pfam" id="PF00593">
    <property type="entry name" value="TonB_dep_Rec_b-barrel"/>
    <property type="match status" value="1"/>
</dbReference>
<protein>
    <submittedName>
        <fullName evidence="13">SusC/RagA family TonB-linked outer membrane protein</fullName>
    </submittedName>
</protein>
<comment type="similarity">
    <text evidence="8 9">Belongs to the TonB-dependent receptor family.</text>
</comment>
<dbReference type="InterPro" id="IPR036942">
    <property type="entry name" value="Beta-barrel_TonB_sf"/>
</dbReference>
<dbReference type="Gene3D" id="2.170.130.10">
    <property type="entry name" value="TonB-dependent receptor, plug domain"/>
    <property type="match status" value="1"/>
</dbReference>
<dbReference type="InterPro" id="IPR000531">
    <property type="entry name" value="Beta-barrel_TonB"/>
</dbReference>
<dbReference type="NCBIfam" id="TIGR04056">
    <property type="entry name" value="OMP_RagA_SusC"/>
    <property type="match status" value="1"/>
</dbReference>